<sequence length="126" mass="13790">MVRLGEPVLATVFLADAPKEVREDQAHTTLELSELHAIVGEDGVEFVRHRLDQRLQEACGDQLRRSTIDTCKDQLGRAVYGDIEVGLAALVAQFGDIEVEVADLVVLELLRFLAVGLGQLADPMPL</sequence>
<gene>
    <name evidence="1" type="ORF">M529_19855</name>
</gene>
<name>T0KAU7_9SPHN</name>
<evidence type="ECO:0000313" key="2">
    <source>
        <dbReference type="Proteomes" id="UP000015523"/>
    </source>
</evidence>
<evidence type="ECO:0000313" key="1">
    <source>
        <dbReference type="EMBL" id="EQB30603.1"/>
    </source>
</evidence>
<dbReference type="AlphaFoldDB" id="T0KAU7"/>
<dbReference type="EMBL" id="AUWY01000120">
    <property type="protein sequence ID" value="EQB30603.1"/>
    <property type="molecule type" value="Genomic_DNA"/>
</dbReference>
<proteinExistence type="predicted"/>
<accession>T0KAU7</accession>
<keyword evidence="2" id="KW-1185">Reference proteome</keyword>
<comment type="caution">
    <text evidence="1">The sequence shown here is derived from an EMBL/GenBank/DDBJ whole genome shotgun (WGS) entry which is preliminary data.</text>
</comment>
<reference evidence="1 2" key="1">
    <citation type="journal article" date="2013" name="Genome Announc.">
        <title>Draft Genome Sequence of Sphingobium ummariense Strain RL-3, a Hexachlorocyclohexane-Degrading Bacterium.</title>
        <authorList>
            <person name="Kohli P."/>
            <person name="Dua A."/>
            <person name="Sangwan N."/>
            <person name="Oldach P."/>
            <person name="Khurana J.P."/>
            <person name="Lal R."/>
        </authorList>
    </citation>
    <scope>NUCLEOTIDE SEQUENCE [LARGE SCALE GENOMIC DNA]</scope>
    <source>
        <strain evidence="1 2">RL-3</strain>
    </source>
</reference>
<protein>
    <submittedName>
        <fullName evidence="1">Uncharacterized protein</fullName>
    </submittedName>
</protein>
<organism evidence="1 2">
    <name type="scientific">Sphingobium ummariense RL-3</name>
    <dbReference type="NCBI Taxonomy" id="1346791"/>
    <lineage>
        <taxon>Bacteria</taxon>
        <taxon>Pseudomonadati</taxon>
        <taxon>Pseudomonadota</taxon>
        <taxon>Alphaproteobacteria</taxon>
        <taxon>Sphingomonadales</taxon>
        <taxon>Sphingomonadaceae</taxon>
        <taxon>Sphingobium</taxon>
    </lineage>
</organism>
<dbReference type="Proteomes" id="UP000015523">
    <property type="component" value="Unassembled WGS sequence"/>
</dbReference>